<dbReference type="InterPro" id="IPR013975">
    <property type="entry name" value="Tscrpt_reg_BetR_N"/>
</dbReference>
<dbReference type="GO" id="GO:0003677">
    <property type="term" value="F:DNA binding"/>
    <property type="evidence" value="ECO:0007669"/>
    <property type="project" value="InterPro"/>
</dbReference>
<dbReference type="InterPro" id="IPR010982">
    <property type="entry name" value="Lambda_DNA-bd_dom_sf"/>
</dbReference>
<organism evidence="2 3">
    <name type="scientific">Microbacterium betulae</name>
    <dbReference type="NCBI Taxonomy" id="2981139"/>
    <lineage>
        <taxon>Bacteria</taxon>
        <taxon>Bacillati</taxon>
        <taxon>Actinomycetota</taxon>
        <taxon>Actinomycetes</taxon>
        <taxon>Micrococcales</taxon>
        <taxon>Microbacteriaceae</taxon>
        <taxon>Microbacterium</taxon>
    </lineage>
</organism>
<dbReference type="Gene3D" id="1.10.260.40">
    <property type="entry name" value="lambda repressor-like DNA-binding domains"/>
    <property type="match status" value="1"/>
</dbReference>
<dbReference type="AlphaFoldDB" id="A0AA97FIE1"/>
<evidence type="ECO:0000313" key="2">
    <source>
        <dbReference type="EMBL" id="WOF23798.1"/>
    </source>
</evidence>
<name>A0AA97FIE1_9MICO</name>
<evidence type="ECO:0000313" key="3">
    <source>
        <dbReference type="Proteomes" id="UP001305498"/>
    </source>
</evidence>
<gene>
    <name evidence="2" type="ORF">N8K70_03720</name>
</gene>
<reference evidence="2 3" key="1">
    <citation type="submission" date="2023-02" db="EMBL/GenBank/DDBJ databases">
        <title>Microbacterium betulae sp. nov., isolated from birch wood.</title>
        <authorList>
            <person name="Pasciak M."/>
            <person name="Pawlik K.J."/>
            <person name="Martynowski D."/>
            <person name="Laczmanski L."/>
            <person name="Ciekot J."/>
            <person name="Szponar B."/>
            <person name="Wojcik-Fatla A."/>
            <person name="Mackiewicz B."/>
            <person name="Farian E."/>
            <person name="Cholewa G."/>
            <person name="Cholewa A."/>
            <person name="Dutkiewicz J."/>
        </authorList>
    </citation>
    <scope>NUCLEOTIDE SEQUENCE [LARGE SCALE GENOMIC DNA]</scope>
    <source>
        <strain evidence="2 3">AB</strain>
    </source>
</reference>
<dbReference type="EMBL" id="CP118157">
    <property type="protein sequence ID" value="WOF23798.1"/>
    <property type="molecule type" value="Genomic_DNA"/>
</dbReference>
<feature type="domain" description="Transcription regulator BetR N-terminal" evidence="1">
    <location>
        <begin position="6"/>
        <end position="80"/>
    </location>
</feature>
<dbReference type="KEGG" id="mbet:N8K70_03720"/>
<keyword evidence="3" id="KW-1185">Reference proteome</keyword>
<dbReference type="Pfam" id="PF08667">
    <property type="entry name" value="BetR"/>
    <property type="match status" value="1"/>
</dbReference>
<protein>
    <submittedName>
        <fullName evidence="2">Helix-turn-helix domain-containing protein</fullName>
    </submittedName>
</protein>
<proteinExistence type="predicted"/>
<dbReference type="SUPFAM" id="SSF47413">
    <property type="entry name" value="lambda repressor-like DNA-binding domains"/>
    <property type="match status" value="1"/>
</dbReference>
<dbReference type="RefSeq" id="WP_317140269.1">
    <property type="nucleotide sequence ID" value="NZ_CP118157.1"/>
</dbReference>
<dbReference type="Proteomes" id="UP001305498">
    <property type="component" value="Chromosome"/>
</dbReference>
<evidence type="ECO:0000259" key="1">
    <source>
        <dbReference type="Pfam" id="PF08667"/>
    </source>
</evidence>
<accession>A0AA97FIE1</accession>
<sequence>MTKQTASEALAQRVADEIRAEMARQRRSAADLAEYLGITAHTVGRRLNGAVPFNVIELASVSVWLGVPIFELIARATSKAVAA</sequence>